<gene>
    <name evidence="2" type="ORF">Raf01_90020</name>
</gene>
<evidence type="ECO:0000313" key="3">
    <source>
        <dbReference type="Proteomes" id="UP000642748"/>
    </source>
</evidence>
<dbReference type="AlphaFoldDB" id="A0A8J3VVY8"/>
<accession>A0A8J3VVY8</accession>
<dbReference type="Gene3D" id="1.10.10.10">
    <property type="entry name" value="Winged helix-like DNA-binding domain superfamily/Winged helix DNA-binding domain"/>
    <property type="match status" value="1"/>
</dbReference>
<proteinExistence type="predicted"/>
<organism evidence="2 3">
    <name type="scientific">Rugosimonospora africana</name>
    <dbReference type="NCBI Taxonomy" id="556532"/>
    <lineage>
        <taxon>Bacteria</taxon>
        <taxon>Bacillati</taxon>
        <taxon>Actinomycetota</taxon>
        <taxon>Actinomycetes</taxon>
        <taxon>Micromonosporales</taxon>
        <taxon>Micromonosporaceae</taxon>
        <taxon>Rugosimonospora</taxon>
    </lineage>
</organism>
<dbReference type="InterPro" id="IPR036388">
    <property type="entry name" value="WH-like_DNA-bd_sf"/>
</dbReference>
<feature type="compositionally biased region" description="Basic and acidic residues" evidence="1">
    <location>
        <begin position="1"/>
        <end position="18"/>
    </location>
</feature>
<feature type="region of interest" description="Disordered" evidence="1">
    <location>
        <begin position="1"/>
        <end position="20"/>
    </location>
</feature>
<dbReference type="EMBL" id="BONZ01000106">
    <property type="protein sequence ID" value="GIH20830.1"/>
    <property type="molecule type" value="Genomic_DNA"/>
</dbReference>
<protein>
    <submittedName>
        <fullName evidence="2">Uncharacterized protein</fullName>
    </submittedName>
</protein>
<reference evidence="2" key="1">
    <citation type="submission" date="2021-01" db="EMBL/GenBank/DDBJ databases">
        <title>Whole genome shotgun sequence of Rugosimonospora africana NBRC 104875.</title>
        <authorList>
            <person name="Komaki H."/>
            <person name="Tamura T."/>
        </authorList>
    </citation>
    <scope>NUCLEOTIDE SEQUENCE</scope>
    <source>
        <strain evidence="2">NBRC 104875</strain>
    </source>
</reference>
<evidence type="ECO:0000313" key="2">
    <source>
        <dbReference type="EMBL" id="GIH20830.1"/>
    </source>
</evidence>
<keyword evidence="3" id="KW-1185">Reference proteome</keyword>
<comment type="caution">
    <text evidence="2">The sequence shown here is derived from an EMBL/GenBank/DDBJ whole genome shotgun (WGS) entry which is preliminary data.</text>
</comment>
<evidence type="ECO:0000256" key="1">
    <source>
        <dbReference type="SAM" id="MobiDB-lite"/>
    </source>
</evidence>
<sequence length="98" mass="10693">MPRRVDRQAADEGERSDAHQVVVAHPDRIASRATRESTRVRDTVRTAPVEVTGEPTRRISGQPGICRETVEAHGRSGMRTLGARIRAEAVAIAQEVLG</sequence>
<name>A0A8J3VVY8_9ACTN</name>
<dbReference type="Proteomes" id="UP000642748">
    <property type="component" value="Unassembled WGS sequence"/>
</dbReference>